<comment type="caution">
    <text evidence="1">The sequence shown here is derived from an EMBL/GenBank/DDBJ whole genome shotgun (WGS) entry which is preliminary data.</text>
</comment>
<organism evidence="1 2">
    <name type="scientific">Spodoptera exigua</name>
    <name type="common">Beet armyworm</name>
    <name type="synonym">Noctua fulgens</name>
    <dbReference type="NCBI Taxonomy" id="7107"/>
    <lineage>
        <taxon>Eukaryota</taxon>
        <taxon>Metazoa</taxon>
        <taxon>Ecdysozoa</taxon>
        <taxon>Arthropoda</taxon>
        <taxon>Hexapoda</taxon>
        <taxon>Insecta</taxon>
        <taxon>Pterygota</taxon>
        <taxon>Neoptera</taxon>
        <taxon>Endopterygota</taxon>
        <taxon>Lepidoptera</taxon>
        <taxon>Glossata</taxon>
        <taxon>Ditrysia</taxon>
        <taxon>Noctuoidea</taxon>
        <taxon>Noctuidae</taxon>
        <taxon>Amphipyrinae</taxon>
        <taxon>Spodoptera</taxon>
    </lineage>
</organism>
<sequence>MLKGVRTAFVVGVLPQTESEWIWILVAAEFEDKWNFNHCIGACDGKHISIEKPPGSGSLFYNYKRIFQRNIVCCCQCEL</sequence>
<dbReference type="AlphaFoldDB" id="A0A922MBP0"/>
<evidence type="ECO:0008006" key="3">
    <source>
        <dbReference type="Google" id="ProtNLM"/>
    </source>
</evidence>
<protein>
    <recommendedName>
        <fullName evidence="3">DDE Tnp4 domain-containing protein</fullName>
    </recommendedName>
</protein>
<dbReference type="Proteomes" id="UP000814243">
    <property type="component" value="Unassembled WGS sequence"/>
</dbReference>
<reference evidence="1" key="1">
    <citation type="journal article" date="2021" name="G3 (Bethesda)">
        <title>Genome and transcriptome analysis of the beet armyworm Spodoptera exigua reveals targets for pest control. .</title>
        <authorList>
            <person name="Simon S."/>
            <person name="Breeschoten T."/>
            <person name="Jansen H.J."/>
            <person name="Dirks R.P."/>
            <person name="Schranz M.E."/>
            <person name="Ros V.I.D."/>
        </authorList>
    </citation>
    <scope>NUCLEOTIDE SEQUENCE</scope>
    <source>
        <strain evidence="1">TB_SE_WUR_2020</strain>
    </source>
</reference>
<name>A0A922MBP0_SPOEX</name>
<gene>
    <name evidence="1" type="ORF">HF086_009766</name>
</gene>
<proteinExistence type="predicted"/>
<dbReference type="EMBL" id="JACEFF010000645">
    <property type="protein sequence ID" value="KAH9633666.1"/>
    <property type="molecule type" value="Genomic_DNA"/>
</dbReference>
<accession>A0A922MBP0</accession>
<evidence type="ECO:0000313" key="2">
    <source>
        <dbReference type="Proteomes" id="UP000814243"/>
    </source>
</evidence>
<evidence type="ECO:0000313" key="1">
    <source>
        <dbReference type="EMBL" id="KAH9633666.1"/>
    </source>
</evidence>